<dbReference type="GO" id="GO:0052929">
    <property type="term" value="F:ATP:3'-cytidine-cytidine-tRNA adenylyltransferase activity"/>
    <property type="evidence" value="ECO:0007669"/>
    <property type="project" value="TreeGrafter"/>
</dbReference>
<name>L7JZP1_TRAHO</name>
<dbReference type="EC" id="2.7.7.72" evidence="7"/>
<keyword evidence="2 4" id="KW-0808">Transferase</keyword>
<dbReference type="EMBL" id="JH993814">
    <property type="protein sequence ID" value="ELQ76775.1"/>
    <property type="molecule type" value="Genomic_DNA"/>
</dbReference>
<dbReference type="SUPFAM" id="SSF81891">
    <property type="entry name" value="Poly A polymerase C-terminal region-like"/>
    <property type="match status" value="1"/>
</dbReference>
<dbReference type="OMA" id="HLETAVM"/>
<evidence type="ECO:0000256" key="5">
    <source>
        <dbReference type="SAM" id="MobiDB-lite"/>
    </source>
</evidence>
<evidence type="ECO:0000256" key="2">
    <source>
        <dbReference type="ARBA" id="ARBA00022679"/>
    </source>
</evidence>
<evidence type="ECO:0000313" key="7">
    <source>
        <dbReference type="EMBL" id="ELQ76775.1"/>
    </source>
</evidence>
<feature type="region of interest" description="Disordered" evidence="5">
    <location>
        <begin position="514"/>
        <end position="542"/>
    </location>
</feature>
<evidence type="ECO:0000256" key="1">
    <source>
        <dbReference type="ARBA" id="ARBA00007265"/>
    </source>
</evidence>
<feature type="domain" description="Poly A polymerase head" evidence="6">
    <location>
        <begin position="32"/>
        <end position="164"/>
    </location>
</feature>
<dbReference type="Gene3D" id="1.10.3090.10">
    <property type="entry name" value="cca-adding enzyme, domain 2"/>
    <property type="match status" value="1"/>
</dbReference>
<dbReference type="InParanoid" id="L7JZP1"/>
<dbReference type="SUPFAM" id="SSF81301">
    <property type="entry name" value="Nucleotidyltransferase"/>
    <property type="match status" value="1"/>
</dbReference>
<dbReference type="GO" id="GO:0003723">
    <property type="term" value="F:RNA binding"/>
    <property type="evidence" value="ECO:0007669"/>
    <property type="project" value="UniProtKB-KW"/>
</dbReference>
<comment type="similarity">
    <text evidence="1 4">Belongs to the tRNA nucleotidyltransferase/poly(A) polymerase family.</text>
</comment>
<dbReference type="VEuPathDB" id="MicrosporidiaDB:THOM_0214"/>
<dbReference type="Pfam" id="PF01743">
    <property type="entry name" value="PolyA_pol"/>
    <property type="match status" value="1"/>
</dbReference>
<protein>
    <submittedName>
        <fullName evidence="7">tRNA nucleotidyltransferase/poly(A) polymerase</fullName>
        <ecNumber evidence="7">2.7.7.72</ecNumber>
    </submittedName>
</protein>
<dbReference type="GO" id="GO:0004810">
    <property type="term" value="F:CCA tRNA nucleotidyltransferase activity"/>
    <property type="evidence" value="ECO:0007669"/>
    <property type="project" value="UniProtKB-EC"/>
</dbReference>
<accession>L7JZP1</accession>
<keyword evidence="8" id="KW-1185">Reference proteome</keyword>
<evidence type="ECO:0000313" key="8">
    <source>
        <dbReference type="Proteomes" id="UP000011185"/>
    </source>
</evidence>
<reference evidence="7 8" key="1">
    <citation type="journal article" date="2012" name="PLoS Pathog.">
        <title>The genome of the obligate intracellular parasite Trachipleistophora hominis: new insights into microsporidian genome dynamics and reductive evolution.</title>
        <authorList>
            <person name="Heinz E."/>
            <person name="Williams T.A."/>
            <person name="Nakjang S."/>
            <person name="Noel C.J."/>
            <person name="Swan D.C."/>
            <person name="Goldberg A.V."/>
            <person name="Harris S.R."/>
            <person name="Weinmaier T."/>
            <person name="Markert S."/>
            <person name="Becher D."/>
            <person name="Bernhardt J."/>
            <person name="Dagan T."/>
            <person name="Hacker C."/>
            <person name="Lucocq J.M."/>
            <person name="Schweder T."/>
            <person name="Rattei T."/>
            <person name="Hall N."/>
            <person name="Hirt R.P."/>
            <person name="Embley T.M."/>
        </authorList>
    </citation>
    <scope>NUCLEOTIDE SEQUENCE [LARGE SCALE GENOMIC DNA]</scope>
</reference>
<dbReference type="OrthoDB" id="445712at2759"/>
<dbReference type="GO" id="GO:0001680">
    <property type="term" value="P:tRNA 3'-terminal CCA addition"/>
    <property type="evidence" value="ECO:0007669"/>
    <property type="project" value="TreeGrafter"/>
</dbReference>
<keyword evidence="3 4" id="KW-0694">RNA-binding</keyword>
<dbReference type="InterPro" id="IPR002646">
    <property type="entry name" value="PolA_pol_head_dom"/>
</dbReference>
<dbReference type="Proteomes" id="UP000011185">
    <property type="component" value="Unassembled WGS sequence"/>
</dbReference>
<dbReference type="InterPro" id="IPR043519">
    <property type="entry name" value="NT_sf"/>
</dbReference>
<dbReference type="HOGENOM" id="CLU_395476_0_0_1"/>
<feature type="compositionally biased region" description="Polar residues" evidence="5">
    <location>
        <begin position="514"/>
        <end position="523"/>
    </location>
</feature>
<dbReference type="AlphaFoldDB" id="L7JZP1"/>
<gene>
    <name evidence="7" type="ORF">THOM_0214</name>
</gene>
<proteinExistence type="inferred from homology"/>
<sequence>MSLHEIRLTPTEEKILTKIKTYAHTLQGIVPRIAGGWVRDKLLGKLSNDIDITINRISGYAFASGMQKYYGMTGSVGQIKANPEKSKHLETAVMRIEGVFVDFLSLRTEEYFDTRIPVVKSCSAQEDAFRRDLTINSLFYNIVEQRVEDFTGKGLSDLEQGVIRTPMEPLKTLIDDPLRILRVIRFSVRFRFKIADDLFMAFQNEHVRTNLHKKISNERIGQEMYKILGYEHFIHAFKVITQCELVPAIFKKHIPIDQHILMHGYDNYMRLQKYFVFDERIARLYIILLHNACVSVENTFSNFLIVKNYLCYGKKDFTRVKVIEKNLCLLRKVNERMSAEDAVFLVRHMKEEYELSFFVYLMVADYEHDDLERNFYGIIDESVGDEEERGVNNCEIIDKTEKNTKNEQPLTIEKRRTEQSDEIIANREYVKGNQTTEYGEKTFSCKHESKETIGKCEYSSDARAEGSLTMEMMNLHIPGNSTSDARAEGSLTTEMMNLHIHTSNDMKAADLSYSDHSSMNADNDTTRAHPLPADRSSAGTAHESLKQCANKNKHLILHILRTIRPYKTRLFSTTFTFNGRTIFDTLGIDQNETSFYLEMAKVQQIVHGVADDDIMDRMKVIKEQQRIKGFRAFYLTNIF</sequence>
<dbReference type="Gene3D" id="3.30.460.10">
    <property type="entry name" value="Beta Polymerase, domain 2"/>
    <property type="match status" value="1"/>
</dbReference>
<keyword evidence="7" id="KW-0548">Nucleotidyltransferase</keyword>
<organism evidence="7 8">
    <name type="scientific">Trachipleistophora hominis</name>
    <name type="common">Microsporidian parasite</name>
    <dbReference type="NCBI Taxonomy" id="72359"/>
    <lineage>
        <taxon>Eukaryota</taxon>
        <taxon>Fungi</taxon>
        <taxon>Fungi incertae sedis</taxon>
        <taxon>Microsporidia</taxon>
        <taxon>Pleistophoridae</taxon>
        <taxon>Trachipleistophora</taxon>
    </lineage>
</organism>
<dbReference type="STRING" id="72359.L7JZP1"/>
<dbReference type="GO" id="GO:0052927">
    <property type="term" value="F:CC tRNA cytidylyltransferase activity"/>
    <property type="evidence" value="ECO:0007669"/>
    <property type="project" value="TreeGrafter"/>
</dbReference>
<dbReference type="PANTHER" id="PTHR13734:SF5">
    <property type="entry name" value="CCA TRNA NUCLEOTIDYLTRANSFERASE, MITOCHONDRIAL"/>
    <property type="match status" value="1"/>
</dbReference>
<evidence type="ECO:0000256" key="4">
    <source>
        <dbReference type="RuleBase" id="RU003953"/>
    </source>
</evidence>
<evidence type="ECO:0000256" key="3">
    <source>
        <dbReference type="ARBA" id="ARBA00022884"/>
    </source>
</evidence>
<dbReference type="PANTHER" id="PTHR13734">
    <property type="entry name" value="TRNA-NUCLEOTIDYLTRANSFERASE"/>
    <property type="match status" value="1"/>
</dbReference>
<evidence type="ECO:0000259" key="6">
    <source>
        <dbReference type="Pfam" id="PF01743"/>
    </source>
</evidence>
<dbReference type="CDD" id="cd05398">
    <property type="entry name" value="NT_ClassII-CCAase"/>
    <property type="match status" value="1"/>
</dbReference>